<evidence type="ECO:0000313" key="3">
    <source>
        <dbReference type="Proteomes" id="UP000027456"/>
    </source>
</evidence>
<dbReference type="EMBL" id="AZST01001137">
    <property type="protein sequence ID" value="KEP46365.1"/>
    <property type="molecule type" value="Genomic_DNA"/>
</dbReference>
<sequence>MAKLAPFGEFFATWPGFCASWKIRPGQRYDGPWTVEEGLQKTRFPILYASLDADPVTPLSAAQKMVKSFGNQSAVLLVQEGFGHATVAHPSLCTAKAVHDYFLEGKVPAPGTICKPE</sequence>
<dbReference type="InterPro" id="IPR013595">
    <property type="entry name" value="Pept_S33_TAP-like_C"/>
</dbReference>
<dbReference type="InterPro" id="IPR029058">
    <property type="entry name" value="AB_hydrolase_fold"/>
</dbReference>
<accession>A0A074RM03</accession>
<dbReference type="GO" id="GO:0016787">
    <property type="term" value="F:hydrolase activity"/>
    <property type="evidence" value="ECO:0007669"/>
    <property type="project" value="UniProtKB-KW"/>
</dbReference>
<dbReference type="SUPFAM" id="SSF53474">
    <property type="entry name" value="alpha/beta-Hydrolases"/>
    <property type="match status" value="1"/>
</dbReference>
<evidence type="ECO:0000313" key="2">
    <source>
        <dbReference type="EMBL" id="KEP46365.1"/>
    </source>
</evidence>
<reference evidence="2 3" key="1">
    <citation type="submission" date="2013-12" db="EMBL/GenBank/DDBJ databases">
        <authorList>
            <person name="Cubeta M."/>
            <person name="Pakala S."/>
            <person name="Fedorova N."/>
            <person name="Thomas E."/>
            <person name="Dean R."/>
            <person name="Jabaji S."/>
            <person name="Neate S."/>
            <person name="Toda T."/>
            <person name="Tavantzis S."/>
            <person name="Vilgalys R."/>
            <person name="Bharathan N."/>
            <person name="Pakala S."/>
            <person name="Losada L.S."/>
            <person name="Zafar N."/>
            <person name="Nierman W."/>
        </authorList>
    </citation>
    <scope>NUCLEOTIDE SEQUENCE [LARGE SCALE GENOMIC DNA]</scope>
    <source>
        <strain evidence="2 3">123E</strain>
    </source>
</reference>
<keyword evidence="3" id="KW-1185">Reference proteome</keyword>
<dbReference type="OrthoDB" id="425534at2759"/>
<comment type="caution">
    <text evidence="2">The sequence shown here is derived from an EMBL/GenBank/DDBJ whole genome shotgun (WGS) entry which is preliminary data.</text>
</comment>
<dbReference type="AlphaFoldDB" id="A0A074RM03"/>
<proteinExistence type="predicted"/>
<evidence type="ECO:0000259" key="1">
    <source>
        <dbReference type="Pfam" id="PF08386"/>
    </source>
</evidence>
<dbReference type="Proteomes" id="UP000027456">
    <property type="component" value="Unassembled WGS sequence"/>
</dbReference>
<protein>
    <submittedName>
        <fullName evidence="2">Alpha/beta-hydrolase</fullName>
    </submittedName>
</protein>
<dbReference type="Pfam" id="PF08386">
    <property type="entry name" value="Abhydrolase_4"/>
    <property type="match status" value="1"/>
</dbReference>
<keyword evidence="2" id="KW-0378">Hydrolase</keyword>
<dbReference type="STRING" id="1423351.A0A074RM03"/>
<gene>
    <name evidence="2" type="ORF">V565_202700</name>
</gene>
<name>A0A074RM03_9AGAM</name>
<organism evidence="2 3">
    <name type="scientific">Rhizoctonia solani 123E</name>
    <dbReference type="NCBI Taxonomy" id="1423351"/>
    <lineage>
        <taxon>Eukaryota</taxon>
        <taxon>Fungi</taxon>
        <taxon>Dikarya</taxon>
        <taxon>Basidiomycota</taxon>
        <taxon>Agaricomycotina</taxon>
        <taxon>Agaricomycetes</taxon>
        <taxon>Cantharellales</taxon>
        <taxon>Ceratobasidiaceae</taxon>
        <taxon>Rhizoctonia</taxon>
    </lineage>
</organism>
<feature type="domain" description="Peptidase S33 tripeptidyl aminopeptidase-like C-terminal" evidence="1">
    <location>
        <begin position="7"/>
        <end position="114"/>
    </location>
</feature>
<dbReference type="Gene3D" id="3.40.50.1820">
    <property type="entry name" value="alpha/beta hydrolase"/>
    <property type="match status" value="1"/>
</dbReference>
<dbReference type="HOGENOM" id="CLU_150768_0_0_1"/>